<evidence type="ECO:0000256" key="7">
    <source>
        <dbReference type="SAM" id="Phobius"/>
    </source>
</evidence>
<protein>
    <submittedName>
        <fullName evidence="9">COX1-i5 protein, alternatively spliced</fullName>
    </submittedName>
</protein>
<evidence type="ECO:0000256" key="4">
    <source>
        <dbReference type="ARBA" id="ARBA00022759"/>
    </source>
</evidence>
<dbReference type="GO" id="GO:0004129">
    <property type="term" value="F:cytochrome-c oxidase activity"/>
    <property type="evidence" value="ECO:0007669"/>
    <property type="project" value="InterPro"/>
</dbReference>
<name>Q9B6E6_YARLI</name>
<keyword evidence="6" id="KW-0404">Intron homing</keyword>
<keyword evidence="10" id="KW-1185">Reference proteome</keyword>
<dbReference type="InterPro" id="IPR000883">
    <property type="entry name" value="Cyt_C_Oxase_1"/>
</dbReference>
<dbReference type="GO" id="GO:0005739">
    <property type="term" value="C:mitochondrion"/>
    <property type="evidence" value="ECO:0007669"/>
    <property type="project" value="UniProtKB-ARBA"/>
</dbReference>
<dbReference type="EMBL" id="AJ307410">
    <property type="protein sequence ID" value="CAC28093.2"/>
    <property type="molecule type" value="Genomic_DNA"/>
</dbReference>
<dbReference type="Pfam" id="PF00961">
    <property type="entry name" value="LAGLIDADG_1"/>
    <property type="match status" value="1"/>
</dbReference>
<organism evidence="9 10">
    <name type="scientific">Yarrowia lipolytica (strain CLIB 122 / E 150)</name>
    <name type="common">Yeast</name>
    <name type="synonym">Candida lipolytica</name>
    <dbReference type="NCBI Taxonomy" id="284591"/>
    <lineage>
        <taxon>Eukaryota</taxon>
        <taxon>Fungi</taxon>
        <taxon>Dikarya</taxon>
        <taxon>Ascomycota</taxon>
        <taxon>Saccharomycotina</taxon>
        <taxon>Dipodascomycetes</taxon>
        <taxon>Dipodascales</taxon>
        <taxon>Dipodascales incertae sedis</taxon>
        <taxon>Yarrowia</taxon>
    </lineage>
</organism>
<feature type="transmembrane region" description="Helical" evidence="7">
    <location>
        <begin position="108"/>
        <end position="132"/>
    </location>
</feature>
<evidence type="ECO:0000256" key="5">
    <source>
        <dbReference type="ARBA" id="ARBA00022801"/>
    </source>
</evidence>
<dbReference type="GO" id="GO:0006314">
    <property type="term" value="P:intron homing"/>
    <property type="evidence" value="ECO:0007669"/>
    <property type="project" value="UniProtKB-KW"/>
</dbReference>
<evidence type="ECO:0000259" key="8">
    <source>
        <dbReference type="PROSITE" id="PS50855"/>
    </source>
</evidence>
<dbReference type="GO" id="GO:0009060">
    <property type="term" value="P:aerobic respiration"/>
    <property type="evidence" value="ECO:0007669"/>
    <property type="project" value="InterPro"/>
</dbReference>
<feature type="domain" description="Cytochrome oxidase subunit I profile" evidence="8">
    <location>
        <begin position="4"/>
        <end position="254"/>
    </location>
</feature>
<dbReference type="InterPro" id="IPR023616">
    <property type="entry name" value="Cyt_c_oxase-like_su1_dom"/>
</dbReference>
<dbReference type="SUPFAM" id="SSF81442">
    <property type="entry name" value="Cytochrome c oxidase subunit I-like"/>
    <property type="match status" value="1"/>
</dbReference>
<keyword evidence="5" id="KW-0378">Hydrolase</keyword>
<dbReference type="PROSITE" id="PS50855">
    <property type="entry name" value="COX1"/>
    <property type="match status" value="1"/>
</dbReference>
<feature type="transmembrane region" description="Helical" evidence="7">
    <location>
        <begin position="21"/>
        <end position="43"/>
    </location>
</feature>
<dbReference type="AlphaFoldDB" id="Q9B6E6"/>
<proteinExistence type="inferred from homology"/>
<dbReference type="GeneID" id="802613"/>
<keyword evidence="7" id="KW-1133">Transmembrane helix</keyword>
<geneLocation type="mitochondrion" evidence="9"/>
<dbReference type="Pfam" id="PF00115">
    <property type="entry name" value="COX1"/>
    <property type="match status" value="1"/>
</dbReference>
<gene>
    <name evidence="9" type="primary">cox1</name>
</gene>
<comment type="similarity">
    <text evidence="2">In the N-terminal section; belongs to the heme-copper respiratory oxidase family.</text>
</comment>
<keyword evidence="7" id="KW-0472">Membrane</keyword>
<dbReference type="InterPro" id="IPR004860">
    <property type="entry name" value="LAGLIDADG_dom"/>
</dbReference>
<evidence type="ECO:0000313" key="10">
    <source>
        <dbReference type="Proteomes" id="UP000001300"/>
    </source>
</evidence>
<evidence type="ECO:0000256" key="3">
    <source>
        <dbReference type="ARBA" id="ARBA00022722"/>
    </source>
</evidence>
<comment type="similarity">
    <text evidence="1">In the C-terminal section; belongs to the LAGLIDADG endonuclease family.</text>
</comment>
<dbReference type="Proteomes" id="UP000001300">
    <property type="component" value="Mitochondrion"/>
</dbReference>
<dbReference type="KEGG" id="yli:802613"/>
<dbReference type="SUPFAM" id="SSF55608">
    <property type="entry name" value="Homing endonucleases"/>
    <property type="match status" value="2"/>
</dbReference>
<reference evidence="9" key="2">
    <citation type="submission" date="2001-01" db="EMBL/GenBank/DDBJ databases">
        <authorList>
            <person name="Kerscher S.J."/>
        </authorList>
    </citation>
    <scope>NUCLEOTIDE SEQUENCE</scope>
    <source>
        <strain evidence="9">W29</strain>
    </source>
</reference>
<dbReference type="GO" id="GO:0020037">
    <property type="term" value="F:heme binding"/>
    <property type="evidence" value="ECO:0007669"/>
    <property type="project" value="InterPro"/>
</dbReference>
<dbReference type="GO" id="GO:0016020">
    <property type="term" value="C:membrane"/>
    <property type="evidence" value="ECO:0007669"/>
    <property type="project" value="InterPro"/>
</dbReference>
<feature type="transmembrane region" description="Helical" evidence="7">
    <location>
        <begin position="189"/>
        <end position="217"/>
    </location>
</feature>
<dbReference type="Gene3D" id="1.20.210.10">
    <property type="entry name" value="Cytochrome c oxidase-like, subunit I domain"/>
    <property type="match status" value="1"/>
</dbReference>
<reference evidence="9" key="1">
    <citation type="journal article" date="2001" name="Comp. Funct. Genomics">
        <title>The complete mitochondrial genome of Yarrowia lipolytica.</title>
        <authorList>
            <person name="Kerscher S."/>
            <person name="Durstewitz G."/>
            <person name="Casaregola S."/>
            <person name="Gaillardin C."/>
            <person name="Brandt U."/>
        </authorList>
    </citation>
    <scope>NUCLEOTIDE SEQUENCE</scope>
    <source>
        <strain evidence="9">W29</strain>
    </source>
</reference>
<dbReference type="InterPro" id="IPR036927">
    <property type="entry name" value="Cyt_c_oxase-like_su1_sf"/>
</dbReference>
<sequence>MSLKLNIQRWLFSTNAKDIAVLYFIFALFSAMIGTGLSAIIRLELANTGSPFLHGNTQAFNVVITAHAILMIFFFVMPALVGGFGNYLMPLMLGASDMAFARLNNISFWLLVPSLILILTSALVEAGAGTGWTVYFPLAGIQSHSGPAVDLAIFSLHLSGFSSLLGAINFITTFINMRTIGMKYENVPLFAWAVLFTAILLLLSLPVLAAGLTMGIFDRNFNTSFFEYAGGGDAVLYQHLFYWWNHPEVKIICLIILLYAGKSFISKIYNIKGSINHIYINNVIVLILSKLNYCINNNIIIYRKGLSAGNFINKGTSETIRNNIDLIIEILLYNKVVKTIKDISVHIPKHNRINNDNDLGYYLAGLMDSNSEIINNNMIIHFNNDDYSYMYLIKKQIGYGSIIKGNNCKLIIKSNGIPKVLNLINNKINNKILFTQIINYIKLNNLNIDFILNNNLNILNNYWLSGYLDVNSKFDINLNLINNNLYNIDFNLYIKAPLNDKNNIDNNILNLINSNLKGYIYKDENNNAIYNINSLNIVYKYIMYLRSYHLMSNKYLTYIYWRKTYIRVQNIIWYVTNGIPKIDYYNHETEISKIENNAIKLNKLNNKT</sequence>
<feature type="transmembrane region" description="Helical" evidence="7">
    <location>
        <begin position="152"/>
        <end position="177"/>
    </location>
</feature>
<evidence type="ECO:0000256" key="2">
    <source>
        <dbReference type="ARBA" id="ARBA00010468"/>
    </source>
</evidence>
<keyword evidence="3" id="KW-0540">Nuclease</keyword>
<dbReference type="RefSeq" id="NP_075427.2">
    <property type="nucleotide sequence ID" value="NC_002659.1"/>
</dbReference>
<evidence type="ECO:0000256" key="6">
    <source>
        <dbReference type="ARBA" id="ARBA00022886"/>
    </source>
</evidence>
<feature type="transmembrane region" description="Helical" evidence="7">
    <location>
        <begin position="63"/>
        <end position="88"/>
    </location>
</feature>
<dbReference type="PANTHER" id="PTHR10422:SF18">
    <property type="entry name" value="CYTOCHROME C OXIDASE SUBUNIT 1"/>
    <property type="match status" value="1"/>
</dbReference>
<keyword evidence="7" id="KW-0812">Transmembrane</keyword>
<evidence type="ECO:0000313" key="9">
    <source>
        <dbReference type="EMBL" id="CAC28093.2"/>
    </source>
</evidence>
<accession>Q9B6E6</accession>
<dbReference type="PANTHER" id="PTHR10422">
    <property type="entry name" value="CYTOCHROME C OXIDASE SUBUNIT 1"/>
    <property type="match status" value="1"/>
</dbReference>
<dbReference type="GO" id="GO:0004519">
    <property type="term" value="F:endonuclease activity"/>
    <property type="evidence" value="ECO:0007669"/>
    <property type="project" value="UniProtKB-KW"/>
</dbReference>
<keyword evidence="9" id="KW-0496">Mitochondrion</keyword>
<dbReference type="PRINTS" id="PR01165">
    <property type="entry name" value="CYCOXIDASEI"/>
</dbReference>
<dbReference type="GO" id="GO:0016787">
    <property type="term" value="F:hydrolase activity"/>
    <property type="evidence" value="ECO:0007669"/>
    <property type="project" value="UniProtKB-KW"/>
</dbReference>
<dbReference type="Gene3D" id="3.10.28.10">
    <property type="entry name" value="Homing endonucleases"/>
    <property type="match status" value="1"/>
</dbReference>
<keyword evidence="4" id="KW-0255">Endonuclease</keyword>
<dbReference type="InterPro" id="IPR027434">
    <property type="entry name" value="Homing_endonucl"/>
</dbReference>
<evidence type="ECO:0000256" key="1">
    <source>
        <dbReference type="ARBA" id="ARBA00009332"/>
    </source>
</evidence>